<gene>
    <name evidence="1" type="ORF">C0169_02140</name>
</gene>
<accession>A0A2N7QFU2</accession>
<name>A0A2N7QFU2_9BACT</name>
<organism evidence="1 2">
    <name type="scientific">Thermodesulfobacterium geofontis</name>
    <dbReference type="NCBI Taxonomy" id="1295609"/>
    <lineage>
        <taxon>Bacteria</taxon>
        <taxon>Pseudomonadati</taxon>
        <taxon>Thermodesulfobacteriota</taxon>
        <taxon>Thermodesulfobacteria</taxon>
        <taxon>Thermodesulfobacteriales</taxon>
        <taxon>Thermodesulfobacteriaceae</taxon>
        <taxon>Thermodesulfobacterium</taxon>
    </lineage>
</organism>
<feature type="non-terminal residue" evidence="1">
    <location>
        <position position="116"/>
    </location>
</feature>
<reference evidence="1 2" key="1">
    <citation type="submission" date="2018-01" db="EMBL/GenBank/DDBJ databases">
        <title>Metagenomic assembled genomes from two thermal pools in the Uzon Caldera, Kamchatka, Russia.</title>
        <authorList>
            <person name="Wilkins L."/>
            <person name="Ettinger C."/>
        </authorList>
    </citation>
    <scope>NUCLEOTIDE SEQUENCE [LARGE SCALE GENOMIC DNA]</scope>
    <source>
        <strain evidence="1">ARK-04</strain>
    </source>
</reference>
<sequence>MGNSKEEISLSTVLFNLKNIFREKGYPEECFFEKQKLSFYYKNLNFDLSIPLIIKLNFQCFLIIDYKPQENLSIAERGIISLARVLFNPPPYFVLITNLKEFVLINVYTKDKKKGG</sequence>
<dbReference type="AlphaFoldDB" id="A0A2N7QFU2"/>
<evidence type="ECO:0000313" key="1">
    <source>
        <dbReference type="EMBL" id="PMP97740.1"/>
    </source>
</evidence>
<evidence type="ECO:0008006" key="3">
    <source>
        <dbReference type="Google" id="ProtNLM"/>
    </source>
</evidence>
<proteinExistence type="predicted"/>
<evidence type="ECO:0000313" key="2">
    <source>
        <dbReference type="Proteomes" id="UP000235619"/>
    </source>
</evidence>
<comment type="caution">
    <text evidence="1">The sequence shown here is derived from an EMBL/GenBank/DDBJ whole genome shotgun (WGS) entry which is preliminary data.</text>
</comment>
<protein>
    <recommendedName>
        <fullName evidence="3">Type I restriction enzyme R protein N-terminal domain-containing protein</fullName>
    </recommendedName>
</protein>
<dbReference type="Proteomes" id="UP000235619">
    <property type="component" value="Unassembled WGS sequence"/>
</dbReference>
<dbReference type="EMBL" id="PNJD01000133">
    <property type="protein sequence ID" value="PMP97740.1"/>
    <property type="molecule type" value="Genomic_DNA"/>
</dbReference>